<dbReference type="RefSeq" id="WP_253856404.1">
    <property type="nucleotide sequence ID" value="NZ_BAAALM010000005.1"/>
</dbReference>
<dbReference type="PANTHER" id="PTHR35982">
    <property type="entry name" value="AGAP005361-PA"/>
    <property type="match status" value="1"/>
</dbReference>
<feature type="transmembrane region" description="Helical" evidence="1">
    <location>
        <begin position="118"/>
        <end position="137"/>
    </location>
</feature>
<gene>
    <name evidence="2" type="ORF">GCM10009675_12230</name>
</gene>
<feature type="transmembrane region" description="Helical" evidence="1">
    <location>
        <begin position="234"/>
        <end position="256"/>
    </location>
</feature>
<accession>A0ABP4FTQ7</accession>
<feature type="transmembrane region" description="Helical" evidence="1">
    <location>
        <begin position="149"/>
        <end position="166"/>
    </location>
</feature>
<reference evidence="3" key="1">
    <citation type="journal article" date="2019" name="Int. J. Syst. Evol. Microbiol.">
        <title>The Global Catalogue of Microorganisms (GCM) 10K type strain sequencing project: providing services to taxonomists for standard genome sequencing and annotation.</title>
        <authorList>
            <consortium name="The Broad Institute Genomics Platform"/>
            <consortium name="The Broad Institute Genome Sequencing Center for Infectious Disease"/>
            <person name="Wu L."/>
            <person name="Ma J."/>
        </authorList>
    </citation>
    <scope>NUCLEOTIDE SEQUENCE [LARGE SCALE GENOMIC DNA]</scope>
    <source>
        <strain evidence="3">JCM 13022</strain>
    </source>
</reference>
<sequence length="380" mass="41563">MTDTACGPHAEEATRVLGFDCADVSSVVSLRWPWELTNWTMPLLELLVIGGVVFALVHAVRRYRNGDPVNLALWCASLVYLFVIEPPLYFPEWFGLDELYGFIFAHNRFTAGFMADRLPLYIVAFYPMISQLAYELVRSLGIFRWRGALAGSVAVALACQVFYEIFDHVGPQLKWWTWNDDNHIVNHPAMASVPLTSMLLFASVSMGAMTYLVVRLTATPAADGRPRRGWDLGLRVLLAGVLTPVAMVIANVPSSLFGGATPDGTARAWILGIELALIWLAGGWIIVSHLRDPGRGPGEPPSAFARYYPVIYLGAMAVFWAAALPQYLAAQYLGAQDGITRDGTPTGSGPYVVACFLGAGLLVALLHRRARTHRTDPAGV</sequence>
<dbReference type="PANTHER" id="PTHR35982:SF1">
    <property type="entry name" value="SPIROCYCLASE, AVEC FAMILY"/>
    <property type="match status" value="1"/>
</dbReference>
<protein>
    <submittedName>
        <fullName evidence="2">Uncharacterized protein</fullName>
    </submittedName>
</protein>
<feature type="transmembrane region" description="Helical" evidence="1">
    <location>
        <begin position="195"/>
        <end position="214"/>
    </location>
</feature>
<dbReference type="EMBL" id="BAAALM010000005">
    <property type="protein sequence ID" value="GAA1198253.1"/>
    <property type="molecule type" value="Genomic_DNA"/>
</dbReference>
<organism evidence="2 3">
    <name type="scientific">Prauserella alba</name>
    <dbReference type="NCBI Taxonomy" id="176898"/>
    <lineage>
        <taxon>Bacteria</taxon>
        <taxon>Bacillati</taxon>
        <taxon>Actinomycetota</taxon>
        <taxon>Actinomycetes</taxon>
        <taxon>Pseudonocardiales</taxon>
        <taxon>Pseudonocardiaceae</taxon>
        <taxon>Prauserella</taxon>
    </lineage>
</organism>
<evidence type="ECO:0000313" key="3">
    <source>
        <dbReference type="Proteomes" id="UP001500467"/>
    </source>
</evidence>
<evidence type="ECO:0000313" key="2">
    <source>
        <dbReference type="EMBL" id="GAA1198253.1"/>
    </source>
</evidence>
<keyword evidence="1" id="KW-0472">Membrane</keyword>
<feature type="transmembrane region" description="Helical" evidence="1">
    <location>
        <begin position="348"/>
        <end position="366"/>
    </location>
</feature>
<feature type="transmembrane region" description="Helical" evidence="1">
    <location>
        <begin position="39"/>
        <end position="59"/>
    </location>
</feature>
<feature type="transmembrane region" description="Helical" evidence="1">
    <location>
        <begin position="307"/>
        <end position="328"/>
    </location>
</feature>
<keyword evidence="1" id="KW-0812">Transmembrane</keyword>
<comment type="caution">
    <text evidence="2">The sequence shown here is derived from an EMBL/GenBank/DDBJ whole genome shotgun (WGS) entry which is preliminary data.</text>
</comment>
<feature type="transmembrane region" description="Helical" evidence="1">
    <location>
        <begin position="71"/>
        <end position="90"/>
    </location>
</feature>
<keyword evidence="1" id="KW-1133">Transmembrane helix</keyword>
<evidence type="ECO:0000256" key="1">
    <source>
        <dbReference type="SAM" id="Phobius"/>
    </source>
</evidence>
<dbReference type="Proteomes" id="UP001500467">
    <property type="component" value="Unassembled WGS sequence"/>
</dbReference>
<proteinExistence type="predicted"/>
<name>A0ABP4FTQ7_9PSEU</name>
<feature type="transmembrane region" description="Helical" evidence="1">
    <location>
        <begin position="268"/>
        <end position="287"/>
    </location>
</feature>
<keyword evidence="3" id="KW-1185">Reference proteome</keyword>